<proteinExistence type="predicted"/>
<keyword evidence="3" id="KW-1185">Reference proteome</keyword>
<gene>
    <name evidence="2" type="ORF">EVAR_18352_1</name>
</gene>
<evidence type="ECO:0000313" key="2">
    <source>
        <dbReference type="EMBL" id="GBP35226.1"/>
    </source>
</evidence>
<dbReference type="EMBL" id="BGZK01000300">
    <property type="protein sequence ID" value="GBP35226.1"/>
    <property type="molecule type" value="Genomic_DNA"/>
</dbReference>
<dbReference type="Proteomes" id="UP000299102">
    <property type="component" value="Unassembled WGS sequence"/>
</dbReference>
<accession>A0A4C1V984</accession>
<evidence type="ECO:0000256" key="1">
    <source>
        <dbReference type="SAM" id="MobiDB-lite"/>
    </source>
</evidence>
<feature type="region of interest" description="Disordered" evidence="1">
    <location>
        <begin position="1"/>
        <end position="22"/>
    </location>
</feature>
<name>A0A4C1V984_EUMVA</name>
<organism evidence="2 3">
    <name type="scientific">Eumeta variegata</name>
    <name type="common">Bagworm moth</name>
    <name type="synonym">Eumeta japonica</name>
    <dbReference type="NCBI Taxonomy" id="151549"/>
    <lineage>
        <taxon>Eukaryota</taxon>
        <taxon>Metazoa</taxon>
        <taxon>Ecdysozoa</taxon>
        <taxon>Arthropoda</taxon>
        <taxon>Hexapoda</taxon>
        <taxon>Insecta</taxon>
        <taxon>Pterygota</taxon>
        <taxon>Neoptera</taxon>
        <taxon>Endopterygota</taxon>
        <taxon>Lepidoptera</taxon>
        <taxon>Glossata</taxon>
        <taxon>Ditrysia</taxon>
        <taxon>Tineoidea</taxon>
        <taxon>Psychidae</taxon>
        <taxon>Oiketicinae</taxon>
        <taxon>Eumeta</taxon>
    </lineage>
</organism>
<evidence type="ECO:0000313" key="3">
    <source>
        <dbReference type="Proteomes" id="UP000299102"/>
    </source>
</evidence>
<protein>
    <submittedName>
        <fullName evidence="2">Uncharacterized protein</fullName>
    </submittedName>
</protein>
<comment type="caution">
    <text evidence="2">The sequence shown here is derived from an EMBL/GenBank/DDBJ whole genome shotgun (WGS) entry which is preliminary data.</text>
</comment>
<reference evidence="2 3" key="1">
    <citation type="journal article" date="2019" name="Commun. Biol.">
        <title>The bagworm genome reveals a unique fibroin gene that provides high tensile strength.</title>
        <authorList>
            <person name="Kono N."/>
            <person name="Nakamura H."/>
            <person name="Ohtoshi R."/>
            <person name="Tomita M."/>
            <person name="Numata K."/>
            <person name="Arakawa K."/>
        </authorList>
    </citation>
    <scope>NUCLEOTIDE SEQUENCE [LARGE SCALE GENOMIC DNA]</scope>
</reference>
<sequence length="80" mass="9069">MKTETHHRPGYQIEHLSPPERVSHPLDYGVRSSWQIKSDHNSAVTSVSRHGSCVCALVLVRKLPFSPEARRHIYVTAKVP</sequence>
<dbReference type="AlphaFoldDB" id="A0A4C1V984"/>